<gene>
    <name evidence="2" type="ORF">CPLU01_09517</name>
</gene>
<feature type="compositionally biased region" description="Acidic residues" evidence="1">
    <location>
        <begin position="401"/>
        <end position="418"/>
    </location>
</feature>
<evidence type="ECO:0000313" key="3">
    <source>
        <dbReference type="Proteomes" id="UP000654918"/>
    </source>
</evidence>
<proteinExistence type="predicted"/>
<comment type="caution">
    <text evidence="2">The sequence shown here is derived from an EMBL/GenBank/DDBJ whole genome shotgun (WGS) entry which is preliminary data.</text>
</comment>
<dbReference type="Proteomes" id="UP000654918">
    <property type="component" value="Unassembled WGS sequence"/>
</dbReference>
<keyword evidence="3" id="KW-1185">Reference proteome</keyword>
<dbReference type="EMBL" id="WIGO01000150">
    <property type="protein sequence ID" value="KAF6826662.1"/>
    <property type="molecule type" value="Genomic_DNA"/>
</dbReference>
<accession>A0A8H6K7U9</accession>
<reference evidence="2" key="1">
    <citation type="journal article" date="2020" name="Phytopathology">
        <title>Genome Sequence Resources of Colletotrichum truncatum, C. plurivorum, C. musicola, and C. sojae: Four Species Pathogenic to Soybean (Glycine max).</title>
        <authorList>
            <person name="Rogerio F."/>
            <person name="Boufleur T.R."/>
            <person name="Ciampi-Guillardi M."/>
            <person name="Sukno S.A."/>
            <person name="Thon M.R."/>
            <person name="Massola Junior N.S."/>
            <person name="Baroncelli R."/>
        </authorList>
    </citation>
    <scope>NUCLEOTIDE SEQUENCE</scope>
    <source>
        <strain evidence="2">LFN00145</strain>
    </source>
</reference>
<evidence type="ECO:0000313" key="2">
    <source>
        <dbReference type="EMBL" id="KAF6826662.1"/>
    </source>
</evidence>
<organism evidence="2 3">
    <name type="scientific">Colletotrichum plurivorum</name>
    <dbReference type="NCBI Taxonomy" id="2175906"/>
    <lineage>
        <taxon>Eukaryota</taxon>
        <taxon>Fungi</taxon>
        <taxon>Dikarya</taxon>
        <taxon>Ascomycota</taxon>
        <taxon>Pezizomycotina</taxon>
        <taxon>Sordariomycetes</taxon>
        <taxon>Hypocreomycetidae</taxon>
        <taxon>Glomerellales</taxon>
        <taxon>Glomerellaceae</taxon>
        <taxon>Colletotrichum</taxon>
        <taxon>Colletotrichum orchidearum species complex</taxon>
    </lineage>
</organism>
<name>A0A8H6K7U9_9PEZI</name>
<feature type="region of interest" description="Disordered" evidence="1">
    <location>
        <begin position="396"/>
        <end position="424"/>
    </location>
</feature>
<evidence type="ECO:0000256" key="1">
    <source>
        <dbReference type="SAM" id="MobiDB-lite"/>
    </source>
</evidence>
<protein>
    <submittedName>
        <fullName evidence="2">Uncharacterized protein</fullName>
    </submittedName>
</protein>
<sequence>MASLVKLPRELLLDIAERIRDDAPAKADIMEWDERHAQNQKSLTSMSCVCKGLRDSLFDKVFRSVVVSSPGALLSLLGLLHDRPEIRDKILRLRLRVPPSKVEDDDPSVDISEMQAIGTWALEWGIQMSLDFMNDNDFVEARRADRWLKYDWVDETCISFSARLLLCLLPRVRDVLLSTNCGVFDDVFQELTWAHGYESLEEAPDGSSADVVNRRILPDLCSLNFLNTHMNERLDREELRYPTSSERALSIATVSRAVSEVHLNGLYLFDNTLVDEINCDHISRLSLVNVEFNSGQEGFTNFVQCFKNLSTFMFFTCNPHDRNEQLHESFITPRQAIEGLGAISIGIRTLCLKVYRPGFDDGDFCIQTLEDFISLENLYIDAEALAVSRLSGRFHQHSNSDEQEGDEDNESGDEDADEKDEKDGECDKYDERCLFCRCDEREPWEKALYRCKAIDTLPLSVKRLHIPESDYPTSLTFHRVSQMEHSLSRLVSGGRPGMALEELAVDCCFEGSCEGDRETFERSGIRHTLWADEDPEAW</sequence>
<dbReference type="AlphaFoldDB" id="A0A8H6K7U9"/>